<evidence type="ECO:0000256" key="6">
    <source>
        <dbReference type="ARBA" id="ARBA00023237"/>
    </source>
</evidence>
<keyword evidence="10" id="KW-1185">Reference proteome</keyword>
<accession>A0ABW5L1E2</accession>
<evidence type="ECO:0000256" key="2">
    <source>
        <dbReference type="ARBA" id="ARBA00022448"/>
    </source>
</evidence>
<gene>
    <name evidence="9" type="ORF">ACFSQW_08940</name>
</gene>
<comment type="similarity">
    <text evidence="7">Belongs to the TonB-dependent receptor family.</text>
</comment>
<dbReference type="Gene3D" id="2.170.130.10">
    <property type="entry name" value="TonB-dependent receptor, plug domain"/>
    <property type="match status" value="1"/>
</dbReference>
<dbReference type="NCBIfam" id="TIGR04057">
    <property type="entry name" value="SusC_RagA_signa"/>
    <property type="match status" value="1"/>
</dbReference>
<evidence type="ECO:0000259" key="8">
    <source>
        <dbReference type="SMART" id="SM00965"/>
    </source>
</evidence>
<dbReference type="InterPro" id="IPR011662">
    <property type="entry name" value="Secretin/TonB_short_N"/>
</dbReference>
<dbReference type="NCBIfam" id="TIGR04056">
    <property type="entry name" value="OMP_RagA_SusC"/>
    <property type="match status" value="1"/>
</dbReference>
<dbReference type="InterPro" id="IPR023996">
    <property type="entry name" value="TonB-dep_OMP_SusC/RagA"/>
</dbReference>
<feature type="domain" description="Secretin/TonB short N-terminal" evidence="8">
    <location>
        <begin position="48"/>
        <end position="99"/>
    </location>
</feature>
<organism evidence="9 10">
    <name type="scientific">Sphingobacterium tabacisoli</name>
    <dbReference type="NCBI Taxonomy" id="2044855"/>
    <lineage>
        <taxon>Bacteria</taxon>
        <taxon>Pseudomonadati</taxon>
        <taxon>Bacteroidota</taxon>
        <taxon>Sphingobacteriia</taxon>
        <taxon>Sphingobacteriales</taxon>
        <taxon>Sphingobacteriaceae</taxon>
        <taxon>Sphingobacterium</taxon>
    </lineage>
</organism>
<dbReference type="InterPro" id="IPR008969">
    <property type="entry name" value="CarboxyPept-like_regulatory"/>
</dbReference>
<dbReference type="InterPro" id="IPR036942">
    <property type="entry name" value="Beta-barrel_TonB_sf"/>
</dbReference>
<comment type="subcellular location">
    <subcellularLocation>
        <location evidence="1 7">Cell outer membrane</location>
        <topology evidence="1 7">Multi-pass membrane protein</topology>
    </subcellularLocation>
</comment>
<evidence type="ECO:0000256" key="4">
    <source>
        <dbReference type="ARBA" id="ARBA00022692"/>
    </source>
</evidence>
<dbReference type="InterPro" id="IPR037066">
    <property type="entry name" value="Plug_dom_sf"/>
</dbReference>
<dbReference type="SMART" id="SM00965">
    <property type="entry name" value="STN"/>
    <property type="match status" value="1"/>
</dbReference>
<keyword evidence="3 7" id="KW-1134">Transmembrane beta strand</keyword>
<dbReference type="Pfam" id="PF07660">
    <property type="entry name" value="STN"/>
    <property type="match status" value="1"/>
</dbReference>
<evidence type="ECO:0000313" key="9">
    <source>
        <dbReference type="EMBL" id="MFD2554514.1"/>
    </source>
</evidence>
<dbReference type="Pfam" id="PF07715">
    <property type="entry name" value="Plug"/>
    <property type="match status" value="1"/>
</dbReference>
<keyword evidence="4 7" id="KW-0812">Transmembrane</keyword>
<keyword evidence="5 7" id="KW-0472">Membrane</keyword>
<proteinExistence type="inferred from homology"/>
<comment type="caution">
    <text evidence="9">The sequence shown here is derived from an EMBL/GenBank/DDBJ whole genome shotgun (WGS) entry which is preliminary data.</text>
</comment>
<evidence type="ECO:0000256" key="3">
    <source>
        <dbReference type="ARBA" id="ARBA00022452"/>
    </source>
</evidence>
<dbReference type="EMBL" id="JBHULD010000014">
    <property type="protein sequence ID" value="MFD2554514.1"/>
    <property type="molecule type" value="Genomic_DNA"/>
</dbReference>
<dbReference type="SUPFAM" id="SSF56935">
    <property type="entry name" value="Porins"/>
    <property type="match status" value="1"/>
</dbReference>
<evidence type="ECO:0000256" key="7">
    <source>
        <dbReference type="PROSITE-ProRule" id="PRU01360"/>
    </source>
</evidence>
<reference evidence="10" key="1">
    <citation type="journal article" date="2019" name="Int. J. Syst. Evol. Microbiol.">
        <title>The Global Catalogue of Microorganisms (GCM) 10K type strain sequencing project: providing services to taxonomists for standard genome sequencing and annotation.</title>
        <authorList>
            <consortium name="The Broad Institute Genomics Platform"/>
            <consortium name="The Broad Institute Genome Sequencing Center for Infectious Disease"/>
            <person name="Wu L."/>
            <person name="Ma J."/>
        </authorList>
    </citation>
    <scope>NUCLEOTIDE SEQUENCE [LARGE SCALE GENOMIC DNA]</scope>
    <source>
        <strain evidence="10">KCTC 52298</strain>
    </source>
</reference>
<sequence length="1102" mass="124020">MKKRISLLLLLGAMNGYCLDLWAQEVKLQEHKSSLKEVLRKIEQQTKLSFLYSSNTIDLAKPVSIQVDNKNVQEVLSQIFQDQPITYSIKDGIVSLKVKTQEQDKGIMIEVRDEMTNYLLPGATVKLSNGMSFLTNSNGLAFLPQSGAAATVTISSIGYTSTTLKIDNTQKKYVVKLVTQNNQLSEVVVNSGIINRKKDSFTGATATLSGEDLKRVGNMNILESIRSLDPSIVIPENINLGANPNALPQIELRGQSSVSLNDVKDRFSADPNQPLIILNGFQTTLQKLADLDLNRVASISILKDAASTAIYGAQAANGVIVIETLKPKGGKVNISYTTDMRVQAYDLSSYNLMNAAEKLEFEKKSGRFTRNYKDYDPTKGNLLLLDSLYNERLKNVNAGVNTYWIDKPLRTGFTNKHSLYADGGSDIFQYGVGTNYQKIHGIMQGSDREAWGGNIDLTYRNNKVNISNQLYISGNKSSESPYGSFSQYAQLNPYWKYDWDQNSIPKYIEVSALDYRNVSYNRITNPFYNASLNSYDHSNELGIINNLALNYDILPELRFTTTFQLGRNIMNMAKFTAPQNTQFDDTPLYEKGSYIDGRQESNNYQLNAMFSYNKVFAEKHVITANARAEAYHNYNTFYQSEVVGFPEGVKGLPSFAFQQKPNSKAQYEESTVRRANMLLSANYVYDNRYLFDATYRLDGSTAFGSEKTFSPFWSFGAGANLHNEAFLRDLSWINQLRVRGNIGYTGNQNFGSFQSTTVYAFDGASNIFGQGYYVDQLGNPRLAWQKTLQTSVGIDLTALNNRLSLTLNGYNKDTDPLVVALNLPTSTGANMYPENIGTLNTKGIEVIARYTAIKNTEKDIDWTLGIQNNMYKAQYAKFGTSTANLNDYLHQEKSLQRYTDGNSPYDIWAIQSLGINPTNGREVFLKKDGNYTFDYDYNDVVKSGSTRPISEGVFSSQLRISGFQMGMYIRYKLGGHVFNTALYNKVENIAEDQLDYNQDRRALHDRWQAPGDMALYKSIATQSFTPMSSRFIQKENVLSGESFSLGYEFRKQQHSWLSSCGLQSLRCTAYANDIFRLSSVRTERGLDYPFARNISFTINVTF</sequence>
<dbReference type="Proteomes" id="UP001597440">
    <property type="component" value="Unassembled WGS sequence"/>
</dbReference>
<keyword evidence="2 7" id="KW-0813">Transport</keyword>
<evidence type="ECO:0000256" key="1">
    <source>
        <dbReference type="ARBA" id="ARBA00004571"/>
    </source>
</evidence>
<dbReference type="SUPFAM" id="SSF49464">
    <property type="entry name" value="Carboxypeptidase regulatory domain-like"/>
    <property type="match status" value="1"/>
</dbReference>
<evidence type="ECO:0000313" key="10">
    <source>
        <dbReference type="Proteomes" id="UP001597440"/>
    </source>
</evidence>
<dbReference type="InterPro" id="IPR039426">
    <property type="entry name" value="TonB-dep_rcpt-like"/>
</dbReference>
<dbReference type="InterPro" id="IPR012910">
    <property type="entry name" value="Plug_dom"/>
</dbReference>
<dbReference type="RefSeq" id="WP_210352923.1">
    <property type="nucleotide sequence ID" value="NZ_JAEQMU010000001.1"/>
</dbReference>
<protein>
    <submittedName>
        <fullName evidence="9">SusC/RagA family TonB-linked outer membrane protein</fullName>
    </submittedName>
</protein>
<dbReference type="InterPro" id="IPR023997">
    <property type="entry name" value="TonB-dep_OMP_SusC/RagA_CS"/>
</dbReference>
<evidence type="ECO:0000256" key="5">
    <source>
        <dbReference type="ARBA" id="ARBA00023136"/>
    </source>
</evidence>
<dbReference type="PROSITE" id="PS52016">
    <property type="entry name" value="TONB_DEPENDENT_REC_3"/>
    <property type="match status" value="1"/>
</dbReference>
<dbReference type="Gene3D" id="2.40.170.20">
    <property type="entry name" value="TonB-dependent receptor, beta-barrel domain"/>
    <property type="match status" value="1"/>
</dbReference>
<name>A0ABW5L1E2_9SPHI</name>
<keyword evidence="6 7" id="KW-0998">Cell outer membrane</keyword>